<evidence type="ECO:0000259" key="1">
    <source>
        <dbReference type="Pfam" id="PF26312"/>
    </source>
</evidence>
<dbReference type="Pfam" id="PF26312">
    <property type="entry name" value="DUF8083"/>
    <property type="match status" value="1"/>
</dbReference>
<proteinExistence type="predicted"/>
<feature type="domain" description="DUF8083" evidence="1">
    <location>
        <begin position="5"/>
        <end position="276"/>
    </location>
</feature>
<dbReference type="RefSeq" id="WP_043961221.1">
    <property type="nucleotide sequence ID" value="NZ_CP192018.1"/>
</dbReference>
<accession>A0A0D0VV38</accession>
<evidence type="ECO:0000313" key="3">
    <source>
        <dbReference type="Proteomes" id="UP000032254"/>
    </source>
</evidence>
<name>A0A0D0VV38_9ACTN</name>
<dbReference type="OrthoDB" id="4961314at2"/>
<protein>
    <recommendedName>
        <fullName evidence="1">DUF8083 domain-containing protein</fullName>
    </recommendedName>
</protein>
<gene>
    <name evidence="2" type="ORF">TK50_02530</name>
</gene>
<reference evidence="2 3" key="1">
    <citation type="submission" date="2015-01" db="EMBL/GenBank/DDBJ databases">
        <title>Sequencing and annotation of Micromonospora carbonacea strain JXNU-1 genome.</title>
        <authorList>
            <person name="Long Z."/>
            <person name="Huang Y."/>
            <person name="Jiang Y."/>
        </authorList>
    </citation>
    <scope>NUCLEOTIDE SEQUENCE [LARGE SCALE GENOMIC DNA]</scope>
    <source>
        <strain evidence="2 3">JXNU-1</strain>
    </source>
</reference>
<evidence type="ECO:0000313" key="2">
    <source>
        <dbReference type="EMBL" id="KIR64558.1"/>
    </source>
</evidence>
<sequence>MPSLFASYLRVYEPLTAFDRDRQSFWRRYVQQGRAVAPSEGPLRQRTAVIEALGAGWTRLPDLPEEAYVLEVDDALLVCPWNLRIRVAEAALSARDGVPSVLADAFVPPILAGQAKAVVEDWRSGARVLEHGVPRVHEQIATWGVPLRWFVLFDFEERDLVTRPGRRALRYRTEISKARRRSSRALSVLRKTVGEAPITEAVEEAARWLEEFHPRSVVELDYGGLVELLSDETLAEDDSPALVAGGLAGLSKGEADEASAAYDRLVARWRAVQLLERCN</sequence>
<dbReference type="InterPro" id="IPR058396">
    <property type="entry name" value="DUF8083"/>
</dbReference>
<dbReference type="PATRIC" id="fig|47853.6.peg.543"/>
<dbReference type="Proteomes" id="UP000032254">
    <property type="component" value="Unassembled WGS sequence"/>
</dbReference>
<dbReference type="GeneID" id="301303055"/>
<comment type="caution">
    <text evidence="2">The sequence shown here is derived from an EMBL/GenBank/DDBJ whole genome shotgun (WGS) entry which is preliminary data.</text>
</comment>
<keyword evidence="3" id="KW-1185">Reference proteome</keyword>
<organism evidence="2 3">
    <name type="scientific">Micromonospora haikouensis</name>
    <dbReference type="NCBI Taxonomy" id="686309"/>
    <lineage>
        <taxon>Bacteria</taxon>
        <taxon>Bacillati</taxon>
        <taxon>Actinomycetota</taxon>
        <taxon>Actinomycetes</taxon>
        <taxon>Micromonosporales</taxon>
        <taxon>Micromonosporaceae</taxon>
        <taxon>Micromonospora</taxon>
    </lineage>
</organism>
<dbReference type="EMBL" id="JXSX01000001">
    <property type="protein sequence ID" value="KIR64558.1"/>
    <property type="molecule type" value="Genomic_DNA"/>
</dbReference>
<dbReference type="AlphaFoldDB" id="A0A0D0VV38"/>